<gene>
    <name evidence="1" type="ORF">A8C56_00900</name>
</gene>
<protein>
    <submittedName>
        <fullName evidence="1">Sugar epimerase</fullName>
    </submittedName>
</protein>
<evidence type="ECO:0000313" key="2">
    <source>
        <dbReference type="Proteomes" id="UP000077667"/>
    </source>
</evidence>
<dbReference type="SUPFAM" id="SSF51182">
    <property type="entry name" value="RmlC-like cupins"/>
    <property type="match status" value="1"/>
</dbReference>
<dbReference type="KEGG" id="nia:A8C56_00900"/>
<accession>A0A1A9HXB8</accession>
<name>A0A1A9HXB8_9BACT</name>
<evidence type="ECO:0000313" key="1">
    <source>
        <dbReference type="EMBL" id="ANH79725.1"/>
    </source>
</evidence>
<organism evidence="1 2">
    <name type="scientific">Niabella ginsenosidivorans</name>
    <dbReference type="NCBI Taxonomy" id="1176587"/>
    <lineage>
        <taxon>Bacteria</taxon>
        <taxon>Pseudomonadati</taxon>
        <taxon>Bacteroidota</taxon>
        <taxon>Chitinophagia</taxon>
        <taxon>Chitinophagales</taxon>
        <taxon>Chitinophagaceae</taxon>
        <taxon>Niabella</taxon>
    </lineage>
</organism>
<dbReference type="EMBL" id="CP015772">
    <property type="protein sequence ID" value="ANH79725.1"/>
    <property type="molecule type" value="Genomic_DNA"/>
</dbReference>
<dbReference type="RefSeq" id="WP_067750866.1">
    <property type="nucleotide sequence ID" value="NZ_CP015772.1"/>
</dbReference>
<dbReference type="STRING" id="1176587.A8C56_00900"/>
<reference evidence="1 2" key="1">
    <citation type="submission" date="2016-05" db="EMBL/GenBank/DDBJ databases">
        <title>Niabella ginsenosidivorans BS26 whole genome sequencing.</title>
        <authorList>
            <person name="Im W.T."/>
            <person name="Siddiqi M.Z."/>
        </authorList>
    </citation>
    <scope>NUCLEOTIDE SEQUENCE [LARGE SCALE GENOMIC DNA]</scope>
    <source>
        <strain evidence="1 2">BS26</strain>
    </source>
</reference>
<sequence length="139" mass="15828">MKPVFIKGGTHIDERGTLLFNNSFDATSVKRIYTIEHTSTSFIRGWMGHEVEHRWFTVLQGCFKIDVLAITDWQQPDLRPEKAVTFILEAESLDVLHIPPGHLFSLQAKESPSRILVMADRLLGADNDEHRYPAEAGRV</sequence>
<dbReference type="OrthoDB" id="826649at2"/>
<dbReference type="InterPro" id="IPR014710">
    <property type="entry name" value="RmlC-like_jellyroll"/>
</dbReference>
<dbReference type="Gene3D" id="2.60.120.10">
    <property type="entry name" value="Jelly Rolls"/>
    <property type="match status" value="1"/>
</dbReference>
<proteinExistence type="predicted"/>
<dbReference type="InterPro" id="IPR011051">
    <property type="entry name" value="RmlC_Cupin_sf"/>
</dbReference>
<dbReference type="Proteomes" id="UP000077667">
    <property type="component" value="Chromosome"/>
</dbReference>
<keyword evidence="2" id="KW-1185">Reference proteome</keyword>
<dbReference type="AlphaFoldDB" id="A0A1A9HXB8"/>